<accession>A0A3B0XUN6</accession>
<protein>
    <submittedName>
        <fullName evidence="1">Uncharacterized protein</fullName>
    </submittedName>
</protein>
<gene>
    <name evidence="1" type="ORF">MNBD_GAMMA11-2864</name>
</gene>
<evidence type="ECO:0000313" key="1">
    <source>
        <dbReference type="EMBL" id="VAW65589.1"/>
    </source>
</evidence>
<proteinExistence type="predicted"/>
<name>A0A3B0XUN6_9ZZZZ</name>
<organism evidence="1">
    <name type="scientific">hydrothermal vent metagenome</name>
    <dbReference type="NCBI Taxonomy" id="652676"/>
    <lineage>
        <taxon>unclassified sequences</taxon>
        <taxon>metagenomes</taxon>
        <taxon>ecological metagenomes</taxon>
    </lineage>
</organism>
<reference evidence="1" key="1">
    <citation type="submission" date="2018-06" db="EMBL/GenBank/DDBJ databases">
        <authorList>
            <person name="Zhirakovskaya E."/>
        </authorList>
    </citation>
    <scope>NUCLEOTIDE SEQUENCE</scope>
</reference>
<sequence>MSNISVVLINPQQRILIIQNRQRMGADAEPARMAYGVF</sequence>
<dbReference type="EMBL" id="UOFG01000253">
    <property type="protein sequence ID" value="VAW65589.1"/>
    <property type="molecule type" value="Genomic_DNA"/>
</dbReference>
<dbReference type="AlphaFoldDB" id="A0A3B0XUN6"/>